<name>A0A0F9QUR0_9ZZZZ</name>
<dbReference type="EMBL" id="LAZR01001345">
    <property type="protein sequence ID" value="KKN46169.1"/>
    <property type="molecule type" value="Genomic_DNA"/>
</dbReference>
<dbReference type="CDD" id="cd00371">
    <property type="entry name" value="HMA"/>
    <property type="match status" value="1"/>
</dbReference>
<feature type="domain" description="HMA" evidence="2">
    <location>
        <begin position="24"/>
        <end position="94"/>
    </location>
</feature>
<dbReference type="PROSITE" id="PS01047">
    <property type="entry name" value="HMA_1"/>
    <property type="match status" value="1"/>
</dbReference>
<dbReference type="AlphaFoldDB" id="A0A0F9QUR0"/>
<dbReference type="Gene3D" id="3.30.70.100">
    <property type="match status" value="1"/>
</dbReference>
<sequence>MRYILSSALALATFLASPVFAKEQIVRFHVGGLTCPSCSFIVGNSLKSVESTVIDEFVESDDGTQGVYTVRFDDEVATVDDLLTAVKKNGYPIELLADTETGKGS</sequence>
<evidence type="ECO:0000313" key="3">
    <source>
        <dbReference type="EMBL" id="KKN46169.1"/>
    </source>
</evidence>
<dbReference type="SUPFAM" id="SSF55008">
    <property type="entry name" value="HMA, heavy metal-associated domain"/>
    <property type="match status" value="1"/>
</dbReference>
<dbReference type="PROSITE" id="PS50846">
    <property type="entry name" value="HMA_2"/>
    <property type="match status" value="1"/>
</dbReference>
<accession>A0A0F9QUR0</accession>
<dbReference type="GO" id="GO:0046872">
    <property type="term" value="F:metal ion binding"/>
    <property type="evidence" value="ECO:0007669"/>
    <property type="project" value="UniProtKB-KW"/>
</dbReference>
<keyword evidence="1" id="KW-0479">Metal-binding</keyword>
<proteinExistence type="predicted"/>
<dbReference type="InterPro" id="IPR036163">
    <property type="entry name" value="HMA_dom_sf"/>
</dbReference>
<dbReference type="InterPro" id="IPR017969">
    <property type="entry name" value="Heavy-metal-associated_CS"/>
</dbReference>
<organism evidence="3">
    <name type="scientific">marine sediment metagenome</name>
    <dbReference type="NCBI Taxonomy" id="412755"/>
    <lineage>
        <taxon>unclassified sequences</taxon>
        <taxon>metagenomes</taxon>
        <taxon>ecological metagenomes</taxon>
    </lineage>
</organism>
<comment type="caution">
    <text evidence="3">The sequence shown here is derived from an EMBL/GenBank/DDBJ whole genome shotgun (WGS) entry which is preliminary data.</text>
</comment>
<evidence type="ECO:0000256" key="1">
    <source>
        <dbReference type="ARBA" id="ARBA00022723"/>
    </source>
</evidence>
<reference evidence="3" key="1">
    <citation type="journal article" date="2015" name="Nature">
        <title>Complex archaea that bridge the gap between prokaryotes and eukaryotes.</title>
        <authorList>
            <person name="Spang A."/>
            <person name="Saw J.H."/>
            <person name="Jorgensen S.L."/>
            <person name="Zaremba-Niedzwiedzka K."/>
            <person name="Martijn J."/>
            <person name="Lind A.E."/>
            <person name="van Eijk R."/>
            <person name="Schleper C."/>
            <person name="Guy L."/>
            <person name="Ettema T.J."/>
        </authorList>
    </citation>
    <scope>NUCLEOTIDE SEQUENCE</scope>
</reference>
<evidence type="ECO:0000259" key="2">
    <source>
        <dbReference type="PROSITE" id="PS50846"/>
    </source>
</evidence>
<dbReference type="InterPro" id="IPR006121">
    <property type="entry name" value="HMA_dom"/>
</dbReference>
<gene>
    <name evidence="3" type="ORF">LCGC14_0675770</name>
</gene>
<protein>
    <recommendedName>
        <fullName evidence="2">HMA domain-containing protein</fullName>
    </recommendedName>
</protein>